<accession>A0ABN9TKU7</accession>
<evidence type="ECO:0000313" key="2">
    <source>
        <dbReference type="EMBL" id="CAK0846355.1"/>
    </source>
</evidence>
<keyword evidence="3" id="KW-1185">Reference proteome</keyword>
<feature type="compositionally biased region" description="Low complexity" evidence="1">
    <location>
        <begin position="23"/>
        <end position="34"/>
    </location>
</feature>
<comment type="caution">
    <text evidence="2">The sequence shown here is derived from an EMBL/GenBank/DDBJ whole genome shotgun (WGS) entry which is preliminary data.</text>
</comment>
<dbReference type="Proteomes" id="UP001189429">
    <property type="component" value="Unassembled WGS sequence"/>
</dbReference>
<reference evidence="2" key="1">
    <citation type="submission" date="2023-10" db="EMBL/GenBank/DDBJ databases">
        <authorList>
            <person name="Chen Y."/>
            <person name="Shah S."/>
            <person name="Dougan E. K."/>
            <person name="Thang M."/>
            <person name="Chan C."/>
        </authorList>
    </citation>
    <scope>NUCLEOTIDE SEQUENCE [LARGE SCALE GENOMIC DNA]</scope>
</reference>
<organism evidence="2 3">
    <name type="scientific">Prorocentrum cordatum</name>
    <dbReference type="NCBI Taxonomy" id="2364126"/>
    <lineage>
        <taxon>Eukaryota</taxon>
        <taxon>Sar</taxon>
        <taxon>Alveolata</taxon>
        <taxon>Dinophyceae</taxon>
        <taxon>Prorocentrales</taxon>
        <taxon>Prorocentraceae</taxon>
        <taxon>Prorocentrum</taxon>
    </lineage>
</organism>
<feature type="non-terminal residue" evidence="2">
    <location>
        <position position="71"/>
    </location>
</feature>
<protein>
    <submittedName>
        <fullName evidence="2">Uncharacterized protein</fullName>
    </submittedName>
</protein>
<proteinExistence type="predicted"/>
<evidence type="ECO:0000313" key="3">
    <source>
        <dbReference type="Proteomes" id="UP001189429"/>
    </source>
</evidence>
<sequence length="71" mass="7080">GLMNHLSQLVSAAQRYGICVEDPPGGEASSPGAPRADPAAGVGEDRLGSKMERLNTLLQPGGRGGPPDAAG</sequence>
<gene>
    <name evidence="2" type="ORF">PCOR1329_LOCUS39890</name>
</gene>
<dbReference type="EMBL" id="CAUYUJ010014818">
    <property type="protein sequence ID" value="CAK0846355.1"/>
    <property type="molecule type" value="Genomic_DNA"/>
</dbReference>
<name>A0ABN9TKU7_9DINO</name>
<feature type="region of interest" description="Disordered" evidence="1">
    <location>
        <begin position="21"/>
        <end position="43"/>
    </location>
</feature>
<evidence type="ECO:0000256" key="1">
    <source>
        <dbReference type="SAM" id="MobiDB-lite"/>
    </source>
</evidence>
<feature type="non-terminal residue" evidence="2">
    <location>
        <position position="1"/>
    </location>
</feature>